<evidence type="ECO:0000313" key="2">
    <source>
        <dbReference type="EMBL" id="MFD1738594.1"/>
    </source>
</evidence>
<dbReference type="Pfam" id="PF14493">
    <property type="entry name" value="HTH_40"/>
    <property type="match status" value="1"/>
</dbReference>
<feature type="domain" description="Helicase Helix-turn-helix" evidence="1">
    <location>
        <begin position="252"/>
        <end position="340"/>
    </location>
</feature>
<protein>
    <submittedName>
        <fullName evidence="2">Helix-turn-helix domain-containing protein</fullName>
    </submittedName>
</protein>
<gene>
    <name evidence="2" type="ORF">ACFSCX_18900</name>
</gene>
<reference evidence="3" key="1">
    <citation type="journal article" date="2019" name="Int. J. Syst. Evol. Microbiol.">
        <title>The Global Catalogue of Microorganisms (GCM) 10K type strain sequencing project: providing services to taxonomists for standard genome sequencing and annotation.</title>
        <authorList>
            <consortium name="The Broad Institute Genomics Platform"/>
            <consortium name="The Broad Institute Genome Sequencing Center for Infectious Disease"/>
            <person name="Wu L."/>
            <person name="Ma J."/>
        </authorList>
    </citation>
    <scope>NUCLEOTIDE SEQUENCE [LARGE SCALE GENOMIC DNA]</scope>
    <source>
        <strain evidence="3">CCUG 49339</strain>
    </source>
</reference>
<dbReference type="EMBL" id="JBHUEM010000045">
    <property type="protein sequence ID" value="MFD1738594.1"/>
    <property type="molecule type" value="Genomic_DNA"/>
</dbReference>
<organism evidence="2 3">
    <name type="scientific">Bacillus salitolerans</name>
    <dbReference type="NCBI Taxonomy" id="1437434"/>
    <lineage>
        <taxon>Bacteria</taxon>
        <taxon>Bacillati</taxon>
        <taxon>Bacillota</taxon>
        <taxon>Bacilli</taxon>
        <taxon>Bacillales</taxon>
        <taxon>Bacillaceae</taxon>
        <taxon>Bacillus</taxon>
    </lineage>
</organism>
<dbReference type="RefSeq" id="WP_377929795.1">
    <property type="nucleotide sequence ID" value="NZ_JBHUEM010000045.1"/>
</dbReference>
<dbReference type="InterPro" id="IPR008308">
    <property type="entry name" value="YpbB-like"/>
</dbReference>
<evidence type="ECO:0000259" key="1">
    <source>
        <dbReference type="Pfam" id="PF14493"/>
    </source>
</evidence>
<name>A0ABW4LUW1_9BACI</name>
<dbReference type="Proteomes" id="UP001597214">
    <property type="component" value="Unassembled WGS sequence"/>
</dbReference>
<evidence type="ECO:0000313" key="3">
    <source>
        <dbReference type="Proteomes" id="UP001597214"/>
    </source>
</evidence>
<dbReference type="InterPro" id="IPR029491">
    <property type="entry name" value="Helicase_HTH"/>
</dbReference>
<keyword evidence="3" id="KW-1185">Reference proteome</keyword>
<sequence>MNHLIMLVTLRCLDQLKGERSIYSIFHLYKGKRSSQTLQDANLYNIKPYFGILPQISRTVLEEIIEYLYKNNYIETFKKSYIITTKGKMYLQSERSLFLNGWLYSPIASIFWDRLCVLIQTLSNIIHFNNRFIPIVRDPNVLQWVKNFLTKQSLPREEIANTLYRELYNCLSKLTDQQATIFVRKLTGRKRIGSTNEQISNLLSISSHEVQLQFISTLHFILHQVEKNREDFQILGQIITEKKQRIMTLTASTQKTYQLLCRDYSIDEISMIRKLKKNTIEDHVVEIAHQYSEFSISHFVDDNQARLIEDCIRTMKTNQLKVVKEALSIDVSYFQIRLVLAKVGGSV</sequence>
<proteinExistence type="predicted"/>
<accession>A0ABW4LUW1</accession>
<dbReference type="PIRSF" id="PIRSF021350">
    <property type="entry name" value="UCP021350"/>
    <property type="match status" value="1"/>
</dbReference>
<comment type="caution">
    <text evidence="2">The sequence shown here is derived from an EMBL/GenBank/DDBJ whole genome shotgun (WGS) entry which is preliminary data.</text>
</comment>